<dbReference type="Proteomes" id="UP000286716">
    <property type="component" value="Unassembled WGS sequence"/>
</dbReference>
<dbReference type="Pfam" id="PF18369">
    <property type="entry name" value="PKS_DE"/>
    <property type="match status" value="1"/>
</dbReference>
<dbReference type="GO" id="GO:0031177">
    <property type="term" value="F:phosphopantetheine binding"/>
    <property type="evidence" value="ECO:0007669"/>
    <property type="project" value="InterPro"/>
</dbReference>
<dbReference type="InterPro" id="IPR020806">
    <property type="entry name" value="PKS_PP-bd"/>
</dbReference>
<dbReference type="InterPro" id="IPR032821">
    <property type="entry name" value="PKS_assoc"/>
</dbReference>
<dbReference type="SMART" id="SM01294">
    <property type="entry name" value="PKS_PP_betabranch"/>
    <property type="match status" value="3"/>
</dbReference>
<feature type="domain" description="Ketosynthase family 3 (KS3)" evidence="7">
    <location>
        <begin position="2135"/>
        <end position="2557"/>
    </location>
</feature>
<dbReference type="PANTHER" id="PTHR43775">
    <property type="entry name" value="FATTY ACID SYNTHASE"/>
    <property type="match status" value="1"/>
</dbReference>
<dbReference type="Pfam" id="PF00109">
    <property type="entry name" value="ketoacyl-synt"/>
    <property type="match status" value="2"/>
</dbReference>
<evidence type="ECO:0000256" key="4">
    <source>
        <dbReference type="ARBA" id="ARBA00023315"/>
    </source>
</evidence>
<dbReference type="InterPro" id="IPR014043">
    <property type="entry name" value="Acyl_transferase_dom"/>
</dbReference>
<feature type="non-terminal residue" evidence="9">
    <location>
        <position position="1"/>
    </location>
</feature>
<dbReference type="Pfam" id="PF00975">
    <property type="entry name" value="Thioesterase"/>
    <property type="match status" value="1"/>
</dbReference>
<dbReference type="SUPFAM" id="SSF52151">
    <property type="entry name" value="FabD/lysophospholipase-like"/>
    <property type="match status" value="2"/>
</dbReference>
<evidence type="ECO:0000259" key="8">
    <source>
        <dbReference type="PROSITE" id="PS52019"/>
    </source>
</evidence>
<dbReference type="GO" id="GO:0006633">
    <property type="term" value="P:fatty acid biosynthetic process"/>
    <property type="evidence" value="ECO:0007669"/>
    <property type="project" value="InterPro"/>
</dbReference>
<dbReference type="InterPro" id="IPR009081">
    <property type="entry name" value="PP-bd_ACP"/>
</dbReference>
<dbReference type="EMBL" id="QHHU01000013">
    <property type="protein sequence ID" value="RSM46318.1"/>
    <property type="molecule type" value="Genomic_DNA"/>
</dbReference>
<dbReference type="CDD" id="cd08956">
    <property type="entry name" value="KR_3_FAS_SDR_x"/>
    <property type="match status" value="1"/>
</dbReference>
<dbReference type="Gene3D" id="3.40.47.10">
    <property type="match status" value="2"/>
</dbReference>
<dbReference type="PROSITE" id="PS52019">
    <property type="entry name" value="PKS_MFAS_DH"/>
    <property type="match status" value="1"/>
</dbReference>
<dbReference type="InterPro" id="IPR016039">
    <property type="entry name" value="Thiolase-like"/>
</dbReference>
<dbReference type="Pfam" id="PF16197">
    <property type="entry name" value="KAsynt_C_assoc"/>
    <property type="match status" value="2"/>
</dbReference>
<evidence type="ECO:0008006" key="11">
    <source>
        <dbReference type="Google" id="ProtNLM"/>
    </source>
</evidence>
<dbReference type="PROSITE" id="PS00012">
    <property type="entry name" value="PHOSPHOPANTETHEINE"/>
    <property type="match status" value="3"/>
</dbReference>
<dbReference type="Gene3D" id="3.40.50.720">
    <property type="entry name" value="NAD(P)-binding Rossmann-like Domain"/>
    <property type="match status" value="3"/>
</dbReference>
<keyword evidence="2" id="KW-0597">Phosphoprotein</keyword>
<dbReference type="InterPro" id="IPR042104">
    <property type="entry name" value="PKS_dehydratase_sf"/>
</dbReference>
<dbReference type="Pfam" id="PF02801">
    <property type="entry name" value="Ketoacyl-synt_C"/>
    <property type="match status" value="2"/>
</dbReference>
<dbReference type="SUPFAM" id="SSF53901">
    <property type="entry name" value="Thiolase-like"/>
    <property type="match status" value="2"/>
</dbReference>
<dbReference type="InterPro" id="IPR001227">
    <property type="entry name" value="Ac_transferase_dom_sf"/>
</dbReference>
<dbReference type="InterPro" id="IPR014030">
    <property type="entry name" value="Ketoacyl_synth_N"/>
</dbReference>
<dbReference type="OrthoDB" id="9778690at2"/>
<dbReference type="InterPro" id="IPR036736">
    <property type="entry name" value="ACP-like_sf"/>
</dbReference>
<evidence type="ECO:0000259" key="7">
    <source>
        <dbReference type="PROSITE" id="PS52004"/>
    </source>
</evidence>
<dbReference type="InterPro" id="IPR020807">
    <property type="entry name" value="PKS_DH"/>
</dbReference>
<dbReference type="SUPFAM" id="SSF47336">
    <property type="entry name" value="ACP-like"/>
    <property type="match status" value="2"/>
</dbReference>
<gene>
    <name evidence="9" type="ORF">DMA12_10965</name>
</gene>
<evidence type="ECO:0000259" key="6">
    <source>
        <dbReference type="PROSITE" id="PS50075"/>
    </source>
</evidence>
<evidence type="ECO:0000256" key="5">
    <source>
        <dbReference type="PROSITE-ProRule" id="PRU01363"/>
    </source>
</evidence>
<dbReference type="InterPro" id="IPR029058">
    <property type="entry name" value="AB_hydrolase_fold"/>
</dbReference>
<name>A0A428WTB9_AMYBA</name>
<keyword evidence="4" id="KW-0012">Acyltransferase</keyword>
<dbReference type="PROSITE" id="PS00606">
    <property type="entry name" value="KS3_1"/>
    <property type="match status" value="2"/>
</dbReference>
<keyword evidence="10" id="KW-1185">Reference proteome</keyword>
<feature type="region of interest" description="N-terminal hotdog fold" evidence="5">
    <location>
        <begin position="1"/>
        <end position="69"/>
    </location>
</feature>
<dbReference type="Pfam" id="PF08659">
    <property type="entry name" value="KR"/>
    <property type="match status" value="3"/>
</dbReference>
<dbReference type="SUPFAM" id="SSF55048">
    <property type="entry name" value="Probable ACP-binding domain of malonyl-CoA ACP transacylase"/>
    <property type="match status" value="2"/>
</dbReference>
<dbReference type="InterPro" id="IPR057326">
    <property type="entry name" value="KR_dom"/>
</dbReference>
<feature type="domain" description="Ketosynthase family 3 (KS3)" evidence="7">
    <location>
        <begin position="713"/>
        <end position="1135"/>
    </location>
</feature>
<reference evidence="9 10" key="1">
    <citation type="submission" date="2018-05" db="EMBL/GenBank/DDBJ databases">
        <title>Evolution of GPA BGCs.</title>
        <authorList>
            <person name="Waglechner N."/>
            <person name="Wright G.D."/>
        </authorList>
    </citation>
    <scope>NUCLEOTIDE SEQUENCE [LARGE SCALE GENOMIC DNA]</scope>
    <source>
        <strain evidence="9 10">DSM 5908</strain>
    </source>
</reference>
<dbReference type="PROSITE" id="PS50075">
    <property type="entry name" value="CARRIER"/>
    <property type="match status" value="3"/>
</dbReference>
<dbReference type="InterPro" id="IPR036291">
    <property type="entry name" value="NAD(P)-bd_dom_sf"/>
</dbReference>
<dbReference type="SMART" id="SM00826">
    <property type="entry name" value="PKS_DH"/>
    <property type="match status" value="1"/>
</dbReference>
<dbReference type="InterPro" id="IPR016035">
    <property type="entry name" value="Acyl_Trfase/lysoPLipase"/>
</dbReference>
<dbReference type="SUPFAM" id="SSF53474">
    <property type="entry name" value="alpha/beta-Hydrolases"/>
    <property type="match status" value="1"/>
</dbReference>
<keyword evidence="3" id="KW-0808">Transferase</keyword>
<evidence type="ECO:0000313" key="10">
    <source>
        <dbReference type="Proteomes" id="UP000286716"/>
    </source>
</evidence>
<dbReference type="InterPro" id="IPR020841">
    <property type="entry name" value="PKS_Beta-ketoAc_synthase_dom"/>
</dbReference>
<organism evidence="9 10">
    <name type="scientific">Amycolatopsis balhimycina DSM 5908</name>
    <dbReference type="NCBI Taxonomy" id="1081091"/>
    <lineage>
        <taxon>Bacteria</taxon>
        <taxon>Bacillati</taxon>
        <taxon>Actinomycetota</taxon>
        <taxon>Actinomycetes</taxon>
        <taxon>Pseudonocardiales</taxon>
        <taxon>Pseudonocardiaceae</taxon>
        <taxon>Amycolatopsis</taxon>
    </lineage>
</organism>
<evidence type="ECO:0000256" key="3">
    <source>
        <dbReference type="ARBA" id="ARBA00022679"/>
    </source>
</evidence>
<dbReference type="InterPro" id="IPR013968">
    <property type="entry name" value="PKS_KR"/>
</dbReference>
<dbReference type="SUPFAM" id="SSF51735">
    <property type="entry name" value="NAD(P)-binding Rossmann-fold domains"/>
    <property type="match status" value="6"/>
</dbReference>
<dbReference type="Gene3D" id="3.40.50.1820">
    <property type="entry name" value="alpha/beta hydrolase"/>
    <property type="match status" value="1"/>
</dbReference>
<dbReference type="InterPro" id="IPR041618">
    <property type="entry name" value="PKS_DE"/>
</dbReference>
<protein>
    <recommendedName>
        <fullName evidence="11">Polyketide synthase</fullName>
    </recommendedName>
</protein>
<accession>A0A428WTB9</accession>
<evidence type="ECO:0000256" key="1">
    <source>
        <dbReference type="ARBA" id="ARBA00022450"/>
    </source>
</evidence>
<dbReference type="CDD" id="cd00833">
    <property type="entry name" value="PKS"/>
    <property type="match status" value="2"/>
</dbReference>
<dbReference type="SMART" id="SM00822">
    <property type="entry name" value="PKS_KR"/>
    <property type="match status" value="3"/>
</dbReference>
<dbReference type="Gene3D" id="3.10.129.110">
    <property type="entry name" value="Polyketide synthase dehydratase"/>
    <property type="match status" value="1"/>
</dbReference>
<dbReference type="InterPro" id="IPR049900">
    <property type="entry name" value="PKS_mFAS_DH"/>
</dbReference>
<dbReference type="SMART" id="SM00825">
    <property type="entry name" value="PKS_KS"/>
    <property type="match status" value="2"/>
</dbReference>
<evidence type="ECO:0000313" key="9">
    <source>
        <dbReference type="EMBL" id="RSM46318.1"/>
    </source>
</evidence>
<comment type="caution">
    <text evidence="9">The sequence shown here is derived from an EMBL/GenBank/DDBJ whole genome shotgun (WGS) entry which is preliminary data.</text>
</comment>
<dbReference type="Pfam" id="PF00550">
    <property type="entry name" value="PP-binding"/>
    <property type="match status" value="3"/>
</dbReference>
<dbReference type="PANTHER" id="PTHR43775:SF51">
    <property type="entry name" value="INACTIVE PHENOLPHTHIOCEROL SYNTHESIS POLYKETIDE SYNTHASE TYPE I PKS1-RELATED"/>
    <property type="match status" value="1"/>
</dbReference>
<dbReference type="InterPro" id="IPR001031">
    <property type="entry name" value="Thioesterase"/>
</dbReference>
<dbReference type="FunFam" id="3.40.47.10:FF:000019">
    <property type="entry name" value="Polyketide synthase type I"/>
    <property type="match status" value="2"/>
</dbReference>
<feature type="domain" description="Carrier" evidence="6">
    <location>
        <begin position="625"/>
        <end position="701"/>
    </location>
</feature>
<dbReference type="Pfam" id="PF14765">
    <property type="entry name" value="PS-DH"/>
    <property type="match status" value="1"/>
</dbReference>
<feature type="domain" description="Carrier" evidence="6">
    <location>
        <begin position="3416"/>
        <end position="3494"/>
    </location>
</feature>
<evidence type="ECO:0000256" key="2">
    <source>
        <dbReference type="ARBA" id="ARBA00022553"/>
    </source>
</evidence>
<dbReference type="Gene3D" id="3.30.70.3290">
    <property type="match status" value="2"/>
</dbReference>
<dbReference type="GO" id="GO:0004315">
    <property type="term" value="F:3-oxoacyl-[acyl-carrier-protein] synthase activity"/>
    <property type="evidence" value="ECO:0007669"/>
    <property type="project" value="InterPro"/>
</dbReference>
<keyword evidence="1" id="KW-0596">Phosphopantetheine</keyword>
<dbReference type="InterPro" id="IPR014031">
    <property type="entry name" value="Ketoacyl_synth_C"/>
</dbReference>
<dbReference type="SMART" id="SM00827">
    <property type="entry name" value="PKS_AT"/>
    <property type="match status" value="2"/>
</dbReference>
<dbReference type="InterPro" id="IPR006162">
    <property type="entry name" value="Ppantetheine_attach_site"/>
</dbReference>
<dbReference type="Gene3D" id="1.10.1200.10">
    <property type="entry name" value="ACP-like"/>
    <property type="match status" value="3"/>
</dbReference>
<dbReference type="FunFam" id="3.40.366.10:FF:000002">
    <property type="entry name" value="Probable polyketide synthase 2"/>
    <property type="match status" value="1"/>
</dbReference>
<feature type="domain" description="Carrier" evidence="6">
    <location>
        <begin position="2042"/>
        <end position="2118"/>
    </location>
</feature>
<dbReference type="InterPro" id="IPR016036">
    <property type="entry name" value="Malonyl_transacylase_ACP-bd"/>
</dbReference>
<dbReference type="InterPro" id="IPR050091">
    <property type="entry name" value="PKS_NRPS_Biosynth_Enz"/>
</dbReference>
<dbReference type="PROSITE" id="PS52004">
    <property type="entry name" value="KS3_2"/>
    <property type="match status" value="2"/>
</dbReference>
<sequence>GEVDQAGDRLGLPVVRELVIEAPLAVTGAEPQLRVSARPGGAVSIHSRTGDGPWTRHASGALAETGPPAPAFPAWPPAGAEALDVTDCYPALAERGYGYGPLFRGLTAAWRHGDELYAEIALPEDADSAGYPIHPALFDAALHVAALTADAAEVPFAWRDVVVHAEGATAARVRLRPDGTGGTALDLTDPAGAPLLSVGSLITRPLAVPVPSDVLYTVDWQPAPPSTADPVPAVVVTGPADLAEVDPGTPVLFSPARSVAGALEVLQAFLADPRRTRLVVLTRHAVGDGDLDPAAAAVWGLVRSAQAEHPGRLTLVDLGDEPAPGDRWREPVEDQCLLRDGQPWVPRLVRTGPAETGPRPLDRDGTVLITGGTGGLGALVARHLVARHGVRHLLLASRRGEAAPGAAELRADLRALGARVDVVAGDVGDRAHVAELLARVPADAPLTAVIHAAGVLDDGVVTALDAGRLATVFRPKADAAGHLDELTRGHDLAAFVLFSSLSGVLGGAGQGNYAAANAALDALAVRRRAAGLPAQSLAWGLWAGDGLGSSSDSARLARAGIRALDPEHGVRLFDAALAADRPVVVPAAFDVVALREHAKTGHLPALLSDLAGPVRRTAAKRVTTTDPAGLLALVRREAAAVLGAGTTISATRPFREAGFDSLTAVELRNRLAAATGVTLPATAVFDFPSPAELAAHLAGETAPATPEPAAPADEPIAIVGMGLRLPGGVRTPDDLWDLLTGETDAISGFPTDRGWDIDALYDPDPDAPGKSYTRSGGFLHDAGMFDPGFFGISRREALAMDPQQRLLLQTSWEALERAGIAPDSVRGREIGVFTGLMYHDYGTGAQDPALEGMLGTGAAGSVAAGRVSYVLGLRGPAVTVDTACSSSLVTIHLAAQSLRSGECSMALAGGATVLATPGVFVEFSRQRGLAADGRCKSFSDDADGTGWAEGVGVVVLQRLSDALREGRDVLAVVRGSAVNQDGASNGLTAPNGPAQQAVIRRALANAGVEPSEVDAVEAHGTGTTLGDPIEAQAVLATYGTGRETPLWLGSLKSNIGHTQAAAGVAGVMKMILAMRHGVLPRTLHAAEPTSRVDWTGGAVCLLDRARPWPAGDRPRRAGVSSFGVSGTNAHLVLEEGPAAVRPERAAGTAPLVVTARSAAGLVEQAARLAEVVDDHVGTAWSLIRTRATWEHRAVVLGENAAEALRDLGEHADVVTGVAGPDAPMTWVFPGQGAQWAGMGQELWAANPVFAARMAECEAALSPHVAWSLSEVVRGGGSLEAVDVVQPVSFAVMVSLAAVWESFGVRPDAVVGHSQGEIAAACVAGALSLEDAARIVAVRSRIIGQRLAGPGGMLSVALGEHDVDLPDDVEIAAVNAPSAVVLAGAGDALDRLEKVYRGREVRVRRIPVDYASHTAQVAGIEAELAAALDGVTTTTPEVPWYSTVDGAWVTEPPVPGYWYRNLRGTVRFADAVRALAADGHRVFLETGTHPVLGPALRETLDDAGAPDALVAGTLRRDQPDWPRFLRSAAELFVHGVAVDWTGAFPGDRPALVPLPTTAFQEERFWLRPVPPVADDGFWDAVAQEDLAAFTGLAEEDRERLRAIVPGLTRWRDTRRASTTTASWRYRVDWIRVPEPAGTGRWHVDGDPGLAEALRAQGAEITETAADGVLVSAADARTALPRIQAALATGGGRVWVLTRGGTGAAQVHGLARTAALEHPDRWGGFVDLPDGLDDTAARRLLSALHGREDQVSVRADGVYARRLVRAGQPSGPAWRPAGTVLVTGGTGGVGARVARRLAESGAGHLVLLSRRGAAAPGTDELAAAIEAAGARVTFVAGDVADRATVARVLEEHPPDAVFHAAGVPGAVTAIAGCTAEALEEVLAAKVTGARHLDELLGDRPLDAFVLFSSAAATWGAAGQAAYAAANSHLDALAEARHARGQAALSVAWGAWAGGMADGAGFARRAVLTMAPDLALSALEDALRDGRPTAVVAAVDWTRFAPLFTAARPSPLLDGIPEAVQDAPQADEPAADALRSKLRELDRPARIGELTRLVQARAAAVLGEPDELPAARAFRDAGFDSLTAMELRTRLSTTTGLALPVTVVFDHPDPAALAGHLHDELFGAATGPVTTTVAAAAADPIVIVGMGVRLPGGVDGPEALWELLSAGTDAVGEFPADRGWDVEALYDPVPGTPGKTYSRAGAFLRDAAFFDPGFFGISPREALAMDPQQRLLLQTSWEALESSGVDPASLRGEDVGVYFGGAVLGYGAAQASDDLAGYALTGSSSSVLSGRVSYTLGLRGPSVTLDTACSSSLVALHLATRALRSGECSMALAGGATVMATPAAFVEFSRQRGLAADGRCKSFSDDADGTGWGEGVGVLVLQRRSAALRDGREILAVVRGTAVNSDGASNGLTAPNGPAQQAVIRRALADAGLRPSEVDAVEAHGTGTTLGDPIEAHALLATYGAERDAPLWLGSLKSNVGHTQSAAGVAGVVKMVLAMRHGVLPKTLHADRPSTRVEWETGAVRLLTEARPWPDADRPRRAGVSAFGVSGTNAHVVLEQGAVLERPEPPMTEPVPLVVTARTAQALDEQAQRLARAALPVASAATSLLRTRARREHRAVVFAATPEEAAERMAASAGPRGIAAARAPEVAFVFTGQGAQRPGMGQQLYEAFPAYAAAFDEVRAELDRHLDRPLAEVLGTELIHRTDYTQAALFALEVALVRLLASFGVRPGVVAGHSLGELTAAHVAGVFSLADAAKLVAARGRLLRALPEGGAMVAVAASEADVQPVLGDGVWLAAVNGPEAVVLSGEAQAVHAAATALGVRTSTLNVDRAFHSGLVEPVLMEFAEVAATVTYAPPAIPLVSGVTGEVSEVDSSEHWVRQVRSPVRFADVARTLLGRGTVIVEAGPDGALAAAIRREAAVPAFALTRRDHPERETVLTALAELFVRGVDVDWAPVVPDAPLVPLPPTVFAREHYWLLPESGDSGLHDWRYQVEWVPLPDLPSRRPKVRVIGDDDLAAVLGEAESPDVVLVRATDAASALPVLQPLLAQDGPRVWVMTSGAVGTGGADVPSDAAAAQVWGLGRTAALEHPDRWGGLVDVPADLDDAGVRLLLAVLAGPEDQVAVRTSGAYGRRLVPADRVPIGPEWTPRGTVLVTGGTGGVGGHVARWLAGAGAEHLVLVSRRGEDAPGATELAAQIEASGVRVTLVAGDLADRPTVAELISEYPPDAVVHAAGVSGGATTIDGCTPDALAEVLAGKVDGARHLDELLGDRPLDAFVLFSSVAATWGAASQGAYAAANSHLDALAEIRRARGRAALSIAWGAWAADGMTTEQDAREHLRQRAVRMMEPGAALHALRAALREQRTTAVVADIDWPRFASIFTAARPSALLDRVPAAGARTSPDVAGSWSARLGKLAFPERIEALTGLVRAETAAELGHPDATAVPADRPFRELGLDSLTAVGLRDRLAAGTGLSLTAALVYDHATPVAVARHLAPRLEAETAPEGTLGSVYRALAERGLNDELHHFGLGAAALRERFEGGETARVVRLRDGDGVHVIGVPPVTAFDHVLNFAELGRHLPGPVSVVVPPGYQPGERLAPSLTALADVLAAAVVEEAAGKPFALLGISAGGLLAHTITARLEQRGTAPLGVVLLDSYLPDSLSRRLARALVSGAARTPAARYDDPSITAASAYTELLREWRPAEVATRTLVLRPAKAVAPQPGEADLTRAEWATTWPLPHEVAEVGGDHFTMSSRFAAETAEVVCRWLSR</sequence>
<dbReference type="SMART" id="SM00823">
    <property type="entry name" value="PKS_PP"/>
    <property type="match status" value="3"/>
</dbReference>
<feature type="region of interest" description="C-terminal hotdog fold" evidence="5">
    <location>
        <begin position="80"/>
        <end position="212"/>
    </location>
</feature>
<dbReference type="Pfam" id="PF00698">
    <property type="entry name" value="Acyl_transf_1"/>
    <property type="match status" value="2"/>
</dbReference>
<dbReference type="CDD" id="cd08952">
    <property type="entry name" value="KR_1_SDR_x"/>
    <property type="match status" value="2"/>
</dbReference>
<dbReference type="GO" id="GO:0004312">
    <property type="term" value="F:fatty acid synthase activity"/>
    <property type="evidence" value="ECO:0007669"/>
    <property type="project" value="TreeGrafter"/>
</dbReference>
<proteinExistence type="predicted"/>
<dbReference type="Gene3D" id="6.10.140.1830">
    <property type="match status" value="1"/>
</dbReference>
<dbReference type="Gene3D" id="3.40.366.10">
    <property type="entry name" value="Malonyl-Coenzyme A Acyl Carrier Protein, domain 2"/>
    <property type="match status" value="2"/>
</dbReference>
<dbReference type="InterPro" id="IPR049551">
    <property type="entry name" value="PKS_DH_C"/>
</dbReference>
<dbReference type="SMART" id="SM00824">
    <property type="entry name" value="PKS_TE"/>
    <property type="match status" value="1"/>
</dbReference>
<comment type="caution">
    <text evidence="5">Lacks conserved residue(s) required for the propagation of feature annotation.</text>
</comment>
<feature type="domain" description="PKS/mFAS DH" evidence="8">
    <location>
        <begin position="1"/>
        <end position="212"/>
    </location>
</feature>
<dbReference type="InterPro" id="IPR020802">
    <property type="entry name" value="TesA-like"/>
</dbReference>
<dbReference type="InterPro" id="IPR018201">
    <property type="entry name" value="Ketoacyl_synth_AS"/>
</dbReference>